<feature type="domain" description="FHA" evidence="2">
    <location>
        <begin position="468"/>
        <end position="518"/>
    </location>
</feature>
<dbReference type="EMBL" id="JBHSAM010000033">
    <property type="protein sequence ID" value="MFC4102300.1"/>
    <property type="molecule type" value="Genomic_DNA"/>
</dbReference>
<reference evidence="4" key="1">
    <citation type="journal article" date="2019" name="Int. J. Syst. Evol. Microbiol.">
        <title>The Global Catalogue of Microorganisms (GCM) 10K type strain sequencing project: providing services to taxonomists for standard genome sequencing and annotation.</title>
        <authorList>
            <consortium name="The Broad Institute Genomics Platform"/>
            <consortium name="The Broad Institute Genome Sequencing Center for Infectious Disease"/>
            <person name="Wu L."/>
            <person name="Ma J."/>
        </authorList>
    </citation>
    <scope>NUCLEOTIDE SEQUENCE [LARGE SCALE GENOMIC DNA]</scope>
    <source>
        <strain evidence="4">IBRC-M 10987</strain>
    </source>
</reference>
<dbReference type="Gene3D" id="2.60.200.20">
    <property type="match status" value="1"/>
</dbReference>
<feature type="region of interest" description="Disordered" evidence="1">
    <location>
        <begin position="235"/>
        <end position="256"/>
    </location>
</feature>
<dbReference type="SUPFAM" id="SSF49879">
    <property type="entry name" value="SMAD/FHA domain"/>
    <property type="match status" value="1"/>
</dbReference>
<sequence>MSVDELRIDFAMNHEHEMVVDRAGGIAREELDEVEIAMLQGGQSIPRLLRMEWSDMDGNVAFCYPLTGRRLLAHRMQTQPVGMMDYYAILLALVETIDDCKDYMLRPEGFLLQEQAIFTGDRIDDLALCYVPLRQSKAGSQRVSEVVLALAVKWLGCVGQPDGEGMKQIFRHLREEHVAWRDLRRTLLGLIGGTPAEGTEESETCAQVEAIGGADTERQYAEPFARVSDHVEGWRTSGGMHEQPRQAQSSAAMGSQSAFADYPEPQLVSGNPADPRGTNASRQIWMLGAALTVGLACAWRFVYFAAPSSTSLKIALGLTAISAAVGIIAGRRIMGGAQAEQQEEERMAALDDQPEHPAWSWRAEQDAIPAASDLKTQDESLGNSVRRPGEAWGQEGKARNENVLHGGTSQTRLTALHGTRMPANAFPEATVWLGKTGGNETVGGPGAGQWLERQTDGKSERIDVAGSLVIGRSGDGVQYVDAAPGISRVHLEIRASGASWTAKDVGSRNGSTLNGVMMIPYKAYPLNAGDVMQLAGDKGPKYICKAG</sequence>
<proteinExistence type="predicted"/>
<feature type="compositionally biased region" description="Low complexity" evidence="1">
    <location>
        <begin position="246"/>
        <end position="256"/>
    </location>
</feature>
<dbReference type="InterPro" id="IPR000253">
    <property type="entry name" value="FHA_dom"/>
</dbReference>
<feature type="compositionally biased region" description="Basic and acidic residues" evidence="1">
    <location>
        <begin position="344"/>
        <end position="355"/>
    </location>
</feature>
<accession>A0ABV8K8G3</accession>
<dbReference type="Proteomes" id="UP001595715">
    <property type="component" value="Unassembled WGS sequence"/>
</dbReference>
<evidence type="ECO:0000313" key="3">
    <source>
        <dbReference type="EMBL" id="MFC4102300.1"/>
    </source>
</evidence>
<protein>
    <submittedName>
        <fullName evidence="3">DUF6382 domain-containing protein</fullName>
    </submittedName>
</protein>
<evidence type="ECO:0000259" key="2">
    <source>
        <dbReference type="PROSITE" id="PS50006"/>
    </source>
</evidence>
<dbReference type="PROSITE" id="PS50006">
    <property type="entry name" value="FHA_DOMAIN"/>
    <property type="match status" value="1"/>
</dbReference>
<dbReference type="InterPro" id="IPR045962">
    <property type="entry name" value="DUF6382"/>
</dbReference>
<gene>
    <name evidence="3" type="ORF">ACFOZ8_22035</name>
</gene>
<dbReference type="RefSeq" id="WP_377720923.1">
    <property type="nucleotide sequence ID" value="NZ_JBHSAM010000033.1"/>
</dbReference>
<comment type="caution">
    <text evidence="3">The sequence shown here is derived from an EMBL/GenBank/DDBJ whole genome shotgun (WGS) entry which is preliminary data.</text>
</comment>
<dbReference type="SMART" id="SM00240">
    <property type="entry name" value="FHA"/>
    <property type="match status" value="1"/>
</dbReference>
<evidence type="ECO:0000313" key="4">
    <source>
        <dbReference type="Proteomes" id="UP001595715"/>
    </source>
</evidence>
<organism evidence="3 4">
    <name type="scientific">Paenibacillus xanthanilyticus</name>
    <dbReference type="NCBI Taxonomy" id="1783531"/>
    <lineage>
        <taxon>Bacteria</taxon>
        <taxon>Bacillati</taxon>
        <taxon>Bacillota</taxon>
        <taxon>Bacilli</taxon>
        <taxon>Bacillales</taxon>
        <taxon>Paenibacillaceae</taxon>
        <taxon>Paenibacillus</taxon>
    </lineage>
</organism>
<evidence type="ECO:0000256" key="1">
    <source>
        <dbReference type="SAM" id="MobiDB-lite"/>
    </source>
</evidence>
<keyword evidence="4" id="KW-1185">Reference proteome</keyword>
<dbReference type="InterPro" id="IPR008984">
    <property type="entry name" value="SMAD_FHA_dom_sf"/>
</dbReference>
<feature type="region of interest" description="Disordered" evidence="1">
    <location>
        <begin position="373"/>
        <end position="403"/>
    </location>
</feature>
<dbReference type="Pfam" id="PF19909">
    <property type="entry name" value="DUF6382"/>
    <property type="match status" value="1"/>
</dbReference>
<dbReference type="CDD" id="cd00060">
    <property type="entry name" value="FHA"/>
    <property type="match status" value="1"/>
</dbReference>
<dbReference type="Pfam" id="PF00498">
    <property type="entry name" value="FHA"/>
    <property type="match status" value="1"/>
</dbReference>
<name>A0ABV8K8G3_9BACL</name>
<feature type="region of interest" description="Disordered" evidence="1">
    <location>
        <begin position="338"/>
        <end position="359"/>
    </location>
</feature>